<dbReference type="Gene3D" id="3.90.370.10">
    <property type="entry name" value="Tissue inhibitor of metalloproteinase-1. Chain B, domain 1"/>
    <property type="match status" value="1"/>
</dbReference>
<evidence type="ECO:0000256" key="5">
    <source>
        <dbReference type="ARBA" id="ARBA00022608"/>
    </source>
</evidence>
<dbReference type="InterPro" id="IPR008993">
    <property type="entry name" value="TIMP-like_OB-fold"/>
</dbReference>
<keyword evidence="4" id="KW-0964">Secreted</keyword>
<reference evidence="9 10" key="1">
    <citation type="journal article" date="2020" name="Mol. Biol. Evol.">
        <title>Interspecific Gene Flow and the Evolution of Specialization in Black and White Rhinoceros.</title>
        <authorList>
            <person name="Moodley Y."/>
            <person name="Westbury M.V."/>
            <person name="Russo I.M."/>
            <person name="Gopalakrishnan S."/>
            <person name="Rakotoarivelo A."/>
            <person name="Olsen R.A."/>
            <person name="Prost S."/>
            <person name="Tunstall T."/>
            <person name="Ryder O.A."/>
            <person name="Dalen L."/>
            <person name="Bruford M.W."/>
        </authorList>
    </citation>
    <scope>NUCLEOTIDE SEQUENCE [LARGE SCALE GENOMIC DNA]</scope>
    <source>
        <strain evidence="9">SBR-YM</strain>
        <tissue evidence="9">Skin</tissue>
    </source>
</reference>
<gene>
    <name evidence="9" type="ORF">HPG69_005026</name>
</gene>
<organism evidence="9 10">
    <name type="scientific">Diceros bicornis minor</name>
    <name type="common">South-central black rhinoceros</name>
    <dbReference type="NCBI Taxonomy" id="77932"/>
    <lineage>
        <taxon>Eukaryota</taxon>
        <taxon>Metazoa</taxon>
        <taxon>Chordata</taxon>
        <taxon>Craniata</taxon>
        <taxon>Vertebrata</taxon>
        <taxon>Euteleostomi</taxon>
        <taxon>Mammalia</taxon>
        <taxon>Eutheria</taxon>
        <taxon>Laurasiatheria</taxon>
        <taxon>Perissodactyla</taxon>
        <taxon>Rhinocerotidae</taxon>
        <taxon>Diceros</taxon>
    </lineage>
</organism>
<evidence type="ECO:0000313" key="9">
    <source>
        <dbReference type="EMBL" id="KAF5918591.1"/>
    </source>
</evidence>
<dbReference type="PANTHER" id="PTHR11844:SF24">
    <property type="entry name" value="METALLOPROTEINASE INHIBITOR 2"/>
    <property type="match status" value="1"/>
</dbReference>
<evidence type="ECO:0000256" key="6">
    <source>
        <dbReference type="ARBA" id="ARBA00022690"/>
    </source>
</evidence>
<dbReference type="InterPro" id="IPR027465">
    <property type="entry name" value="TIMP_C"/>
</dbReference>
<feature type="non-terminal residue" evidence="9">
    <location>
        <position position="1"/>
    </location>
</feature>
<dbReference type="GO" id="GO:0009725">
    <property type="term" value="P:response to hormone"/>
    <property type="evidence" value="ECO:0007669"/>
    <property type="project" value="TreeGrafter"/>
</dbReference>
<keyword evidence="7" id="KW-0481">Metalloenzyme inhibitor</keyword>
<dbReference type="SUPFAM" id="SSF50242">
    <property type="entry name" value="TIMP-like"/>
    <property type="match status" value="1"/>
</dbReference>
<dbReference type="PANTHER" id="PTHR11844">
    <property type="entry name" value="METALLOPROTEASE INHIBITOR"/>
    <property type="match status" value="1"/>
</dbReference>
<evidence type="ECO:0000313" key="10">
    <source>
        <dbReference type="Proteomes" id="UP000551758"/>
    </source>
</evidence>
<sequence length="125" mass="14395">FVGKGPRITDVTANLLFYDFPIVEHLFLSGPLINKNQLNVTKCDMMPWENVNEHQKQGLRRHYEAGCNCTIQSENERALVDDPVQACRWDRSQLSPTEYSHLYNTSACIPVSPFVCQWKNINEPI</sequence>
<evidence type="ECO:0000256" key="7">
    <source>
        <dbReference type="ARBA" id="ARBA00023215"/>
    </source>
</evidence>
<protein>
    <submittedName>
        <fullName evidence="9">Uncharacterized protein</fullName>
    </submittedName>
</protein>
<feature type="disulfide bond" evidence="8">
    <location>
        <begin position="69"/>
        <end position="116"/>
    </location>
</feature>
<dbReference type="GO" id="GO:0005615">
    <property type="term" value="C:extracellular space"/>
    <property type="evidence" value="ECO:0007669"/>
    <property type="project" value="TreeGrafter"/>
</dbReference>
<proteinExistence type="inferred from homology"/>
<comment type="caution">
    <text evidence="9">The sequence shown here is derived from an EMBL/GenBank/DDBJ whole genome shotgun (WGS) entry which is preliminary data.</text>
</comment>
<dbReference type="InterPro" id="IPR001820">
    <property type="entry name" value="TIMP"/>
</dbReference>
<dbReference type="GO" id="GO:0031012">
    <property type="term" value="C:extracellular matrix"/>
    <property type="evidence" value="ECO:0007669"/>
    <property type="project" value="TreeGrafter"/>
</dbReference>
<evidence type="ECO:0000256" key="4">
    <source>
        <dbReference type="ARBA" id="ARBA00022525"/>
    </source>
</evidence>
<name>A0A7J7ESD6_DICBM</name>
<keyword evidence="5" id="KW-0483">Metalloprotease inhibitor</keyword>
<comment type="similarity">
    <text evidence="2">Belongs to the protease inhibitor I35 (TIMP) family.</text>
</comment>
<dbReference type="GO" id="GO:0034097">
    <property type="term" value="P:response to cytokine"/>
    <property type="evidence" value="ECO:0007669"/>
    <property type="project" value="TreeGrafter"/>
</dbReference>
<evidence type="ECO:0000256" key="2">
    <source>
        <dbReference type="ARBA" id="ARBA00011027"/>
    </source>
</evidence>
<dbReference type="Proteomes" id="UP000551758">
    <property type="component" value="Unassembled WGS sequence"/>
</dbReference>
<comment type="subunit">
    <text evidence="3">Interacts (via the C-terminal) with MMP2 (via the C-terminal PEX domain); the interaction inhibits the MMP2 activity.</text>
</comment>
<accession>A0A7J7ESD6</accession>
<evidence type="ECO:0000256" key="1">
    <source>
        <dbReference type="ARBA" id="ARBA00004613"/>
    </source>
</evidence>
<dbReference type="GO" id="GO:0002020">
    <property type="term" value="F:protease binding"/>
    <property type="evidence" value="ECO:0007669"/>
    <property type="project" value="TreeGrafter"/>
</dbReference>
<keyword evidence="6" id="KW-0646">Protease inhibitor</keyword>
<keyword evidence="10" id="KW-1185">Reference proteome</keyword>
<keyword evidence="8" id="KW-1015">Disulfide bond</keyword>
<dbReference type="Pfam" id="PF00965">
    <property type="entry name" value="TIMP"/>
    <property type="match status" value="1"/>
</dbReference>
<dbReference type="GO" id="GO:0008191">
    <property type="term" value="F:metalloendopeptidase inhibitor activity"/>
    <property type="evidence" value="ECO:0007669"/>
    <property type="project" value="InterPro"/>
</dbReference>
<evidence type="ECO:0000256" key="3">
    <source>
        <dbReference type="ARBA" id="ARBA00011847"/>
    </source>
</evidence>
<comment type="subcellular location">
    <subcellularLocation>
        <location evidence="1">Secreted</location>
    </subcellularLocation>
</comment>
<dbReference type="EMBL" id="JACDTQ010002428">
    <property type="protein sequence ID" value="KAF5918591.1"/>
    <property type="molecule type" value="Genomic_DNA"/>
</dbReference>
<evidence type="ECO:0000256" key="8">
    <source>
        <dbReference type="PIRSR" id="PIRSR601820-3"/>
    </source>
</evidence>
<dbReference type="GO" id="GO:0051045">
    <property type="term" value="P:negative regulation of membrane protein ectodomain proteolysis"/>
    <property type="evidence" value="ECO:0007669"/>
    <property type="project" value="TreeGrafter"/>
</dbReference>
<feature type="disulfide bond" evidence="8">
    <location>
        <begin position="87"/>
        <end position="108"/>
    </location>
</feature>
<dbReference type="AlphaFoldDB" id="A0A7J7ESD6"/>